<dbReference type="InterPro" id="IPR026571">
    <property type="entry name" value="Tmem186"/>
</dbReference>
<evidence type="ECO:0000256" key="5">
    <source>
        <dbReference type="ARBA" id="ARBA00022792"/>
    </source>
</evidence>
<evidence type="ECO:0000313" key="10">
    <source>
        <dbReference type="EMBL" id="VDL63774.1"/>
    </source>
</evidence>
<accession>A0A3P7BTU3</accession>
<dbReference type="AlphaFoldDB" id="A0A3P7BTU3"/>
<dbReference type="PANTHER" id="PTHR13603">
    <property type="entry name" value="TRANSMEMBRANE PROTEIN 186"/>
    <property type="match status" value="1"/>
</dbReference>
<evidence type="ECO:0000256" key="2">
    <source>
        <dbReference type="ARBA" id="ARBA00007020"/>
    </source>
</evidence>
<comment type="similarity">
    <text evidence="2">Belongs to the TMEM186 family.</text>
</comment>
<dbReference type="EMBL" id="UYSL01000431">
    <property type="protein sequence ID" value="VDL63774.1"/>
    <property type="molecule type" value="Genomic_DNA"/>
</dbReference>
<organism evidence="10 11">
    <name type="scientific">Nippostrongylus brasiliensis</name>
    <name type="common">Rat hookworm</name>
    <dbReference type="NCBI Taxonomy" id="27835"/>
    <lineage>
        <taxon>Eukaryota</taxon>
        <taxon>Metazoa</taxon>
        <taxon>Ecdysozoa</taxon>
        <taxon>Nematoda</taxon>
        <taxon>Chromadorea</taxon>
        <taxon>Rhabditida</taxon>
        <taxon>Rhabditina</taxon>
        <taxon>Rhabditomorpha</taxon>
        <taxon>Strongyloidea</taxon>
        <taxon>Heligmosomidae</taxon>
        <taxon>Nippostrongylus</taxon>
    </lineage>
</organism>
<evidence type="ECO:0000256" key="3">
    <source>
        <dbReference type="ARBA" id="ARBA00014604"/>
    </source>
</evidence>
<evidence type="ECO:0000256" key="8">
    <source>
        <dbReference type="ARBA" id="ARBA00023136"/>
    </source>
</evidence>
<dbReference type="GO" id="GO:0005743">
    <property type="term" value="C:mitochondrial inner membrane"/>
    <property type="evidence" value="ECO:0007669"/>
    <property type="project" value="UniProtKB-SubCell"/>
</dbReference>
<reference evidence="10 11" key="1">
    <citation type="submission" date="2018-11" db="EMBL/GenBank/DDBJ databases">
        <authorList>
            <consortium name="Pathogen Informatics"/>
        </authorList>
    </citation>
    <scope>NUCLEOTIDE SEQUENCE [LARGE SCALE GENOMIC DNA]</scope>
</reference>
<gene>
    <name evidence="10" type="ORF">NBR_LOCUS784</name>
</gene>
<sequence length="214" mass="24265">MTKQSTVIVVAQVLSRIGGTSVRRTHSQVERDAKLLQESLENEKVAVYRYPRIQYAVMLARAKLIQTIGTVIYLPYSWYQYLLGHVDAQWFYSTAVLAVLAPLILAAFSSMIETVAYDIFRYLNRLIGVIAMNETNSFVRVGYLTFWGSRKNKYLEVADVLPLSEVAGNKNDALVKFSWFGGNSFLYLPTQNADIVDEARAKVLFGDLSLFDRK</sequence>
<feature type="transmembrane region" description="Helical" evidence="9">
    <location>
        <begin position="58"/>
        <end position="78"/>
    </location>
</feature>
<evidence type="ECO:0000256" key="6">
    <source>
        <dbReference type="ARBA" id="ARBA00022989"/>
    </source>
</evidence>
<protein>
    <recommendedName>
        <fullName evidence="3">Transmembrane protein 186</fullName>
    </recommendedName>
</protein>
<proteinExistence type="inferred from homology"/>
<evidence type="ECO:0000256" key="9">
    <source>
        <dbReference type="SAM" id="Phobius"/>
    </source>
</evidence>
<dbReference type="Proteomes" id="UP000271162">
    <property type="component" value="Unassembled WGS sequence"/>
</dbReference>
<keyword evidence="8 9" id="KW-0472">Membrane</keyword>
<keyword evidence="4 9" id="KW-0812">Transmembrane</keyword>
<keyword evidence="7" id="KW-0496">Mitochondrion</keyword>
<name>A0A3P7BTU3_NIPBR</name>
<dbReference type="STRING" id="27835.A0A3P7BTU3"/>
<feature type="transmembrane region" description="Helical" evidence="9">
    <location>
        <begin position="90"/>
        <end position="112"/>
    </location>
</feature>
<keyword evidence="5" id="KW-0999">Mitochondrion inner membrane</keyword>
<dbReference type="PANTHER" id="PTHR13603:SF1">
    <property type="entry name" value="TRANSMEMBRANE PROTEIN 186"/>
    <property type="match status" value="1"/>
</dbReference>
<evidence type="ECO:0000256" key="4">
    <source>
        <dbReference type="ARBA" id="ARBA00022692"/>
    </source>
</evidence>
<evidence type="ECO:0000256" key="7">
    <source>
        <dbReference type="ARBA" id="ARBA00023128"/>
    </source>
</evidence>
<keyword evidence="6 9" id="KW-1133">Transmembrane helix</keyword>
<comment type="subcellular location">
    <subcellularLocation>
        <location evidence="1">Mitochondrion inner membrane</location>
        <topology evidence="1">Multi-pass membrane protein</topology>
    </subcellularLocation>
</comment>
<evidence type="ECO:0000256" key="1">
    <source>
        <dbReference type="ARBA" id="ARBA00004448"/>
    </source>
</evidence>
<keyword evidence="11" id="KW-1185">Reference proteome</keyword>
<evidence type="ECO:0000313" key="11">
    <source>
        <dbReference type="Proteomes" id="UP000271162"/>
    </source>
</evidence>